<evidence type="ECO:0000256" key="7">
    <source>
        <dbReference type="RuleBase" id="RU367062"/>
    </source>
</evidence>
<dbReference type="PANTHER" id="PTHR28087:SF1">
    <property type="entry name" value="ATPASE SYNTHESIS PROTEIN 25, MITOCHONDRIAL"/>
    <property type="match status" value="1"/>
</dbReference>
<dbReference type="GO" id="GO:0048255">
    <property type="term" value="P:mRNA stabilization"/>
    <property type="evidence" value="ECO:0007669"/>
    <property type="project" value="InterPro"/>
</dbReference>
<comment type="similarity">
    <text evidence="2 7">Belongs to the ATP25 family.</text>
</comment>
<dbReference type="EMBL" id="CP014242">
    <property type="protein sequence ID" value="AMD18854.1"/>
    <property type="molecule type" value="Genomic_DNA"/>
</dbReference>
<evidence type="ECO:0000313" key="9">
    <source>
        <dbReference type="EMBL" id="AMD18854.1"/>
    </source>
</evidence>
<dbReference type="OrthoDB" id="107372at2759"/>
<evidence type="ECO:0000256" key="3">
    <source>
        <dbReference type="ARBA" id="ARBA00022792"/>
    </source>
</evidence>
<dbReference type="STRING" id="45286.A0A120K0Z5"/>
<evidence type="ECO:0000256" key="2">
    <source>
        <dbReference type="ARBA" id="ARBA00010787"/>
    </source>
</evidence>
<evidence type="ECO:0000313" key="10">
    <source>
        <dbReference type="Proteomes" id="UP000243052"/>
    </source>
</evidence>
<sequence>MLRPWNFKNVLRPACFLSSGTHFFKSIGRYYTTGNNNDGLDTSSSPSILPITKPWYLQDPAPTEQGNSLLKKDYIRFPEEPYPKVLDSITSVLQKKLGATNIICFNALKAHRPLNSTGYLVLATVQSKKHGSKSVVELMKYLKTEYGVYPTKEGGLTAQEMRKRTRRMQRSGKLVKSQSNYAGQSDWYLVDCKLKSKPDENVHVHLLTEERRKELNLEELFCTEKEYELYSVRQDAPPEPEDSSEPDNILAALKSLAMSKSRRYYSMQAHKTDNISLYNSLLIQDFQTARETDGSLEDVTNAMGELPADVMKDTQKWVDIFEHKWSLTKITDVEWALRWKFYEFLYASDLLAFQKAQQEHVANLQPYKDKLSVSLKKLFGYFTLKQSMGGILNREELSSFMNLLNKEIQTVEPEYEAVASNYNKMVVDVLSLYRQHDPEVMKDERIILRVLRTMVSSKMKMHALYQYVFYITESNMDTRSVILLCIELFCKNKDWHKLFPLYFNRWIPNHYEDELVWTTFFRHLLQEGDYAVWLSVLEEGLLLWLKRYNIDLNAHHELRDLVLELLKKVDPTSERYIELRSDLSLI</sequence>
<evidence type="ECO:0000256" key="6">
    <source>
        <dbReference type="ARBA" id="ARBA00023136"/>
    </source>
</evidence>
<dbReference type="GO" id="GO:0005743">
    <property type="term" value="C:mitochondrial inner membrane"/>
    <property type="evidence" value="ECO:0007669"/>
    <property type="project" value="UniProtKB-SubCell"/>
</dbReference>
<comment type="subcellular location">
    <subcellularLocation>
        <location evidence="1 7">Mitochondrion inner membrane</location>
        <topology evidence="1 7">Peripheral membrane protein</topology>
        <orientation evidence="1 7">Matrix side</orientation>
    </subcellularLocation>
</comment>
<evidence type="ECO:0000256" key="1">
    <source>
        <dbReference type="ARBA" id="ARBA00004443"/>
    </source>
</evidence>
<evidence type="ECO:0000256" key="5">
    <source>
        <dbReference type="ARBA" id="ARBA00023128"/>
    </source>
</evidence>
<accession>A0A120K0Z5</accession>
<keyword evidence="4 7" id="KW-0809">Transit peptide</keyword>
<protein>
    <recommendedName>
        <fullName evidence="7">ATPase synthesis protein 25</fullName>
    </recommendedName>
</protein>
<dbReference type="Pfam" id="PF13929">
    <property type="entry name" value="mRNA_stabil"/>
    <property type="match status" value="1"/>
</dbReference>
<dbReference type="Gene3D" id="3.30.460.10">
    <property type="entry name" value="Beta Polymerase, domain 2"/>
    <property type="match status" value="1"/>
</dbReference>
<dbReference type="Proteomes" id="UP000243052">
    <property type="component" value="Chromosome ii"/>
</dbReference>
<feature type="domain" description="ATP25 mRNA stabilisation" evidence="8">
    <location>
        <begin position="282"/>
        <end position="569"/>
    </location>
</feature>
<dbReference type="GO" id="GO:0140053">
    <property type="term" value="P:mitochondrial gene expression"/>
    <property type="evidence" value="ECO:0007669"/>
    <property type="project" value="UniProtKB-UniRule"/>
</dbReference>
<reference evidence="9 10" key="1">
    <citation type="submission" date="2016-01" db="EMBL/GenBank/DDBJ databases">
        <title>Genome sequence of the yeast Holleya sinecauda.</title>
        <authorList>
            <person name="Dietrich F.S."/>
        </authorList>
    </citation>
    <scope>NUCLEOTIDE SEQUENCE [LARGE SCALE GENOMIC DNA]</scope>
    <source>
        <strain evidence="9 10">ATCC 58844</strain>
    </source>
</reference>
<dbReference type="InterPro" id="IPR025210">
    <property type="entry name" value="ATP25_mRNA_stabil_dom"/>
</dbReference>
<evidence type="ECO:0000256" key="4">
    <source>
        <dbReference type="ARBA" id="ARBA00022946"/>
    </source>
</evidence>
<keyword evidence="10" id="KW-1185">Reference proteome</keyword>
<dbReference type="InterPro" id="IPR043519">
    <property type="entry name" value="NT_sf"/>
</dbReference>
<name>A0A120K0Z5_9SACH</name>
<dbReference type="SUPFAM" id="SSF81301">
    <property type="entry name" value="Nucleotidyltransferase"/>
    <property type="match status" value="1"/>
</dbReference>
<evidence type="ECO:0000259" key="8">
    <source>
        <dbReference type="Pfam" id="PF13929"/>
    </source>
</evidence>
<gene>
    <name evidence="9" type="ORF">AW171_hschr2376</name>
</gene>
<dbReference type="InterPro" id="IPR040152">
    <property type="entry name" value="Atp25"/>
</dbReference>
<organism evidence="9 10">
    <name type="scientific">Eremothecium sinecaudum</name>
    <dbReference type="NCBI Taxonomy" id="45286"/>
    <lineage>
        <taxon>Eukaryota</taxon>
        <taxon>Fungi</taxon>
        <taxon>Dikarya</taxon>
        <taxon>Ascomycota</taxon>
        <taxon>Saccharomycotina</taxon>
        <taxon>Saccharomycetes</taxon>
        <taxon>Saccharomycetales</taxon>
        <taxon>Saccharomycetaceae</taxon>
        <taxon>Eremothecium</taxon>
    </lineage>
</organism>
<dbReference type="PANTHER" id="PTHR28087">
    <property type="entry name" value="ATPASE SYNTHESIS PROTEIN 25, MITOCHONDRIAL"/>
    <property type="match status" value="1"/>
</dbReference>
<keyword evidence="5 7" id="KW-0496">Mitochondrion</keyword>
<dbReference type="Pfam" id="PF02410">
    <property type="entry name" value="RsfS"/>
    <property type="match status" value="1"/>
</dbReference>
<dbReference type="RefSeq" id="XP_017985850.1">
    <property type="nucleotide sequence ID" value="XM_018130054.1"/>
</dbReference>
<keyword evidence="3 7" id="KW-0999">Mitochondrion inner membrane</keyword>
<dbReference type="GeneID" id="28722033"/>
<keyword evidence="6 7" id="KW-0472">Membrane</keyword>
<proteinExistence type="inferred from homology"/>
<dbReference type="AlphaFoldDB" id="A0A120K0Z5"/>
<comment type="function">
    <text evidence="7">Mitochondrial mRNA stabilization factor.</text>
</comment>